<dbReference type="RefSeq" id="WP_382365327.1">
    <property type="nucleotide sequence ID" value="NZ_JBHLWV010000026.1"/>
</dbReference>
<organism evidence="1 2">
    <name type="scientific">Gordonia phosphorivorans</name>
    <dbReference type="NCBI Taxonomy" id="1056982"/>
    <lineage>
        <taxon>Bacteria</taxon>
        <taxon>Bacillati</taxon>
        <taxon>Actinomycetota</taxon>
        <taxon>Actinomycetes</taxon>
        <taxon>Mycobacteriales</taxon>
        <taxon>Gordoniaceae</taxon>
        <taxon>Gordonia</taxon>
    </lineage>
</organism>
<protein>
    <submittedName>
        <fullName evidence="1">Uncharacterized protein</fullName>
    </submittedName>
</protein>
<gene>
    <name evidence="1" type="ORF">ACFFJD_14375</name>
</gene>
<evidence type="ECO:0000313" key="1">
    <source>
        <dbReference type="EMBL" id="MFC0316036.1"/>
    </source>
</evidence>
<name>A0ABV6HAW8_9ACTN</name>
<evidence type="ECO:0000313" key="2">
    <source>
        <dbReference type="Proteomes" id="UP001589783"/>
    </source>
</evidence>
<keyword evidence="2" id="KW-1185">Reference proteome</keyword>
<dbReference type="EMBL" id="JBHLWV010000026">
    <property type="protein sequence ID" value="MFC0316036.1"/>
    <property type="molecule type" value="Genomic_DNA"/>
</dbReference>
<dbReference type="Proteomes" id="UP001589783">
    <property type="component" value="Unassembled WGS sequence"/>
</dbReference>
<proteinExistence type="predicted"/>
<accession>A0ABV6HAW8</accession>
<sequence>MALTLTLPAVGTASAAPTTGSCVVDQADAKRTVHALMNRCSATQILDLFAQAPLGEAPRGTKTISLLPVFEIGGNQLPRSVAFPMTRAQGTLGDSLTFTTKAGQPWVYKNYFFGPDLGGPLVSSVSRIDRKPVHAADFTLDFYGVPLSLHEYRQLTPTVWIGRDIGGGDGPTDTPTGGAIALH</sequence>
<comment type="caution">
    <text evidence="1">The sequence shown here is derived from an EMBL/GenBank/DDBJ whole genome shotgun (WGS) entry which is preliminary data.</text>
</comment>
<reference evidence="1 2" key="1">
    <citation type="submission" date="2024-09" db="EMBL/GenBank/DDBJ databases">
        <authorList>
            <person name="Sun Q."/>
            <person name="Mori K."/>
        </authorList>
    </citation>
    <scope>NUCLEOTIDE SEQUENCE [LARGE SCALE GENOMIC DNA]</scope>
    <source>
        <strain evidence="1 2">CCM 7957</strain>
    </source>
</reference>